<dbReference type="GO" id="GO:0003723">
    <property type="term" value="F:RNA binding"/>
    <property type="evidence" value="ECO:0000318"/>
    <property type="project" value="GO_Central"/>
</dbReference>
<feature type="compositionally biased region" description="Low complexity" evidence="8">
    <location>
        <begin position="531"/>
        <end position="546"/>
    </location>
</feature>
<evidence type="ECO:0000313" key="10">
    <source>
        <dbReference type="Proteomes" id="UP000189703"/>
    </source>
</evidence>
<dbReference type="GO" id="GO:0005654">
    <property type="term" value="C:nucleoplasm"/>
    <property type="evidence" value="ECO:0007669"/>
    <property type="project" value="UniProtKB-SubCell"/>
</dbReference>
<dbReference type="SMART" id="SM00581">
    <property type="entry name" value="PSP"/>
    <property type="match status" value="1"/>
</dbReference>
<keyword evidence="3" id="KW-0479">Metal-binding</keyword>
<dbReference type="PANTHER" id="PTHR13316:SF0">
    <property type="entry name" value="ZINC FINGER CCHC DOMAIN-CONTAINING PROTEIN 8"/>
    <property type="match status" value="1"/>
</dbReference>
<dbReference type="SUPFAM" id="SSF57756">
    <property type="entry name" value="Retrovirus zinc finger-like domains"/>
    <property type="match status" value="1"/>
</dbReference>
<evidence type="ECO:0000313" key="11">
    <source>
        <dbReference type="RefSeq" id="XP_010247125.1"/>
    </source>
</evidence>
<name>A0A1U7Z209_NELNU</name>
<dbReference type="PANTHER" id="PTHR13316">
    <property type="entry name" value="ZINC FINGER, CCHC DOMAIN CONTAINING 8"/>
    <property type="match status" value="1"/>
</dbReference>
<dbReference type="InterPro" id="IPR001878">
    <property type="entry name" value="Znf_CCHC"/>
</dbReference>
<reference evidence="11" key="1">
    <citation type="submission" date="2025-08" db="UniProtKB">
        <authorList>
            <consortium name="RefSeq"/>
        </authorList>
    </citation>
    <scope>IDENTIFICATION</scope>
</reference>
<dbReference type="Proteomes" id="UP000189703">
    <property type="component" value="Unplaced"/>
</dbReference>
<dbReference type="InterPro" id="IPR006568">
    <property type="entry name" value="PSP_pro-rich"/>
</dbReference>
<proteinExistence type="inferred from homology"/>
<dbReference type="GO" id="GO:0008270">
    <property type="term" value="F:zinc ion binding"/>
    <property type="evidence" value="ECO:0007669"/>
    <property type="project" value="UniProtKB-KW"/>
</dbReference>
<feature type="region of interest" description="Disordered" evidence="8">
    <location>
        <begin position="409"/>
        <end position="555"/>
    </location>
</feature>
<dbReference type="InParanoid" id="A0A1U7Z209"/>
<dbReference type="GO" id="GO:0071013">
    <property type="term" value="C:catalytic step 2 spliceosome"/>
    <property type="evidence" value="ECO:0000318"/>
    <property type="project" value="GO_Central"/>
</dbReference>
<evidence type="ECO:0000256" key="1">
    <source>
        <dbReference type="ARBA" id="ARBA00004642"/>
    </source>
</evidence>
<feature type="compositionally biased region" description="Polar residues" evidence="8">
    <location>
        <begin position="424"/>
        <end position="438"/>
    </location>
</feature>
<dbReference type="OMA" id="WTPHAYS"/>
<evidence type="ECO:0000256" key="4">
    <source>
        <dbReference type="ARBA" id="ARBA00022771"/>
    </source>
</evidence>
<comment type="subcellular location">
    <subcellularLocation>
        <location evidence="1">Nucleus</location>
        <location evidence="1">Nucleoplasm</location>
    </subcellularLocation>
</comment>
<feature type="compositionally biased region" description="Basic and acidic residues" evidence="8">
    <location>
        <begin position="454"/>
        <end position="469"/>
    </location>
</feature>
<feature type="region of interest" description="Disordered" evidence="8">
    <location>
        <begin position="569"/>
        <end position="594"/>
    </location>
</feature>
<feature type="compositionally biased region" description="Basic residues" evidence="8">
    <location>
        <begin position="580"/>
        <end position="594"/>
    </location>
</feature>
<dbReference type="Pfam" id="PF04046">
    <property type="entry name" value="PSP"/>
    <property type="match status" value="1"/>
</dbReference>
<evidence type="ECO:0000256" key="5">
    <source>
        <dbReference type="ARBA" id="ARBA00022833"/>
    </source>
</evidence>
<dbReference type="InterPro" id="IPR036875">
    <property type="entry name" value="Znf_CCHC_sf"/>
</dbReference>
<accession>A0A1U7Z209</accession>
<keyword evidence="6" id="KW-0539">Nucleus</keyword>
<keyword evidence="5" id="KW-0862">Zinc</keyword>
<feature type="compositionally biased region" description="Low complexity" evidence="8">
    <location>
        <begin position="470"/>
        <end position="483"/>
    </location>
</feature>
<dbReference type="OrthoDB" id="8026949at2759"/>
<evidence type="ECO:0000256" key="7">
    <source>
        <dbReference type="PROSITE-ProRule" id="PRU00047"/>
    </source>
</evidence>
<dbReference type="RefSeq" id="XP_010247125.1">
    <property type="nucleotide sequence ID" value="XM_010248823.2"/>
</dbReference>
<evidence type="ECO:0000256" key="8">
    <source>
        <dbReference type="SAM" id="MobiDB-lite"/>
    </source>
</evidence>
<dbReference type="KEGG" id="nnu:104590246"/>
<dbReference type="AlphaFoldDB" id="A0A1U7Z209"/>
<dbReference type="STRING" id="4432.A0A1U7Z209"/>
<keyword evidence="10" id="KW-1185">Reference proteome</keyword>
<dbReference type="FunCoup" id="A0A1U7Z209">
    <property type="interactions" value="1915"/>
</dbReference>
<organism evidence="10 11">
    <name type="scientific">Nelumbo nucifera</name>
    <name type="common">Sacred lotus</name>
    <dbReference type="NCBI Taxonomy" id="4432"/>
    <lineage>
        <taxon>Eukaryota</taxon>
        <taxon>Viridiplantae</taxon>
        <taxon>Streptophyta</taxon>
        <taxon>Embryophyta</taxon>
        <taxon>Tracheophyta</taxon>
        <taxon>Spermatophyta</taxon>
        <taxon>Magnoliopsida</taxon>
        <taxon>Proteales</taxon>
        <taxon>Nelumbonaceae</taxon>
        <taxon>Nelumbo</taxon>
    </lineage>
</organism>
<dbReference type="eggNOG" id="KOG2673">
    <property type="taxonomic scope" value="Eukaryota"/>
</dbReference>
<sequence>MGTEDFIDLHAYNSTDTGNEANELHNSFSEPSEVDCQPSCSQDKEDTIIEKVEEGIINSVNVDFQHVQDMDLDEDLVQKRSILEVNVKLTETIAMEEKMIKVNSATNGEMGSPAAQNGSAISNHMIDGGSAVTGVKRARVTYSYGNPSVHAKYNSLTRASKRKLEELLQQWSQWHAQNVSSSDDSKEALESGEGTYFPAIHVGLEKSSTMSFWMDNQTNKQQSKEFIPLDGDSVPLYDRGYASVLTSADGSAHSERELEILEGSRCFNCGSYSHSLKDCPKPRDNAAVENARKQHNSKRNQTAGPRNATRYYQDSPGGKYDGIKPGALGPETRKELGLGELDPPPWLHRMREIGYPPGYLDPDEEDMPSGIIIYTDEESKKEQEDGEILETENMELNVPIPGKKMTVEFPGINAPIPEDADQSRWMSSRETSFDSSGSRLHHRLNRSSEVNDEGYYHDRRWSRDYRDDAPPGSDPADSPSMSGYTRRYSGYDPLYTTESHSPRSNIPVPRSPSLGRPLSDRGRRSPLVHDGSPGQSPYSSVSYPSPNARQSPQNYSYSSFENWAYESQHSSGSFSSSYRKDRHERHHHHHHGRR</sequence>
<keyword evidence="4 7" id="KW-0863">Zinc-finger</keyword>
<dbReference type="InterPro" id="IPR052115">
    <property type="entry name" value="NEXT_complex_subunit_ZCCHC8"/>
</dbReference>
<dbReference type="SMART" id="SM00343">
    <property type="entry name" value="ZnF_C2HC"/>
    <property type="match status" value="1"/>
</dbReference>
<evidence type="ECO:0000259" key="9">
    <source>
        <dbReference type="PROSITE" id="PS50158"/>
    </source>
</evidence>
<evidence type="ECO:0000256" key="2">
    <source>
        <dbReference type="ARBA" id="ARBA00007497"/>
    </source>
</evidence>
<protein>
    <submittedName>
        <fullName evidence="11">Uncharacterized protein LOC104590246</fullName>
    </submittedName>
</protein>
<gene>
    <name evidence="11" type="primary">LOC104590246</name>
</gene>
<feature type="region of interest" description="Disordered" evidence="8">
    <location>
        <begin position="288"/>
        <end position="322"/>
    </location>
</feature>
<dbReference type="PROSITE" id="PS50158">
    <property type="entry name" value="ZF_CCHC"/>
    <property type="match status" value="1"/>
</dbReference>
<evidence type="ECO:0000256" key="3">
    <source>
        <dbReference type="ARBA" id="ARBA00022723"/>
    </source>
</evidence>
<feature type="domain" description="CCHC-type" evidence="9">
    <location>
        <begin position="265"/>
        <end position="281"/>
    </location>
</feature>
<dbReference type="GeneID" id="104590246"/>
<dbReference type="GO" id="GO:0006396">
    <property type="term" value="P:RNA processing"/>
    <property type="evidence" value="ECO:0000318"/>
    <property type="project" value="GO_Central"/>
</dbReference>
<comment type="similarity">
    <text evidence="2">Belongs to the ZCCHC8 family.</text>
</comment>
<evidence type="ECO:0000256" key="6">
    <source>
        <dbReference type="ARBA" id="ARBA00023242"/>
    </source>
</evidence>